<dbReference type="PANTHER" id="PTHR11076">
    <property type="entry name" value="DNA REPAIR POLYMERASE UMUC / TRANSFERASE FAMILY MEMBER"/>
    <property type="match status" value="1"/>
</dbReference>
<dbReference type="InterPro" id="IPR017961">
    <property type="entry name" value="DNA_pol_Y-fam_little_finger"/>
</dbReference>
<dbReference type="EMBL" id="CAAHFH010000002">
    <property type="protein sequence ID" value="VGO21740.1"/>
    <property type="molecule type" value="Genomic_DNA"/>
</dbReference>
<dbReference type="Gene3D" id="1.10.150.20">
    <property type="entry name" value="5' to 3' exonuclease, C-terminal subdomain"/>
    <property type="match status" value="1"/>
</dbReference>
<comment type="similarity">
    <text evidence="1">Belongs to the DNA polymerase type-Y family.</text>
</comment>
<evidence type="ECO:0000256" key="2">
    <source>
        <dbReference type="ARBA" id="ARBA00022457"/>
    </source>
</evidence>
<dbReference type="GO" id="GO:0003684">
    <property type="term" value="F:damaged DNA binding"/>
    <property type="evidence" value="ECO:0007669"/>
    <property type="project" value="InterPro"/>
</dbReference>
<keyword evidence="6" id="KW-1185">Reference proteome</keyword>
<reference evidence="5 6" key="1">
    <citation type="submission" date="2019-04" db="EMBL/GenBank/DDBJ databases">
        <authorList>
            <person name="Van Vliet M D."/>
        </authorList>
    </citation>
    <scope>NUCLEOTIDE SEQUENCE [LARGE SCALE GENOMIC DNA]</scope>
    <source>
        <strain evidence="5 6">F21</strain>
    </source>
</reference>
<dbReference type="Gene3D" id="3.30.1490.100">
    <property type="entry name" value="DNA polymerase, Y-family, little finger domain"/>
    <property type="match status" value="1"/>
</dbReference>
<protein>
    <submittedName>
        <fullName evidence="5">DNA polymerase IV</fullName>
    </submittedName>
</protein>
<dbReference type="InterPro" id="IPR036775">
    <property type="entry name" value="DNA_pol_Y-fam_lit_finger_sf"/>
</dbReference>
<evidence type="ECO:0000259" key="4">
    <source>
        <dbReference type="PROSITE" id="PS50173"/>
    </source>
</evidence>
<dbReference type="InterPro" id="IPR022880">
    <property type="entry name" value="DNApol_IV"/>
</dbReference>
<dbReference type="InterPro" id="IPR001126">
    <property type="entry name" value="UmuC"/>
</dbReference>
<keyword evidence="3" id="KW-0808">Transferase</keyword>
<keyword evidence="2" id="KW-0515">Mutator protein</keyword>
<dbReference type="GO" id="GO:0042276">
    <property type="term" value="P:error-prone translesion synthesis"/>
    <property type="evidence" value="ECO:0007669"/>
    <property type="project" value="TreeGrafter"/>
</dbReference>
<dbReference type="GO" id="GO:0005829">
    <property type="term" value="C:cytosol"/>
    <property type="evidence" value="ECO:0007669"/>
    <property type="project" value="TreeGrafter"/>
</dbReference>
<dbReference type="PROSITE" id="PS50173">
    <property type="entry name" value="UMUC"/>
    <property type="match status" value="1"/>
</dbReference>
<dbReference type="Gene3D" id="3.30.70.270">
    <property type="match status" value="1"/>
</dbReference>
<dbReference type="SUPFAM" id="SSF100879">
    <property type="entry name" value="Lesion bypass DNA polymerase (Y-family), little finger domain"/>
    <property type="match status" value="1"/>
</dbReference>
<dbReference type="InterPro" id="IPR024728">
    <property type="entry name" value="PolY_HhH_motif"/>
</dbReference>
<name>A0A6C2UN85_9BACT</name>
<dbReference type="Proteomes" id="UP000346198">
    <property type="component" value="Unassembled WGS sequence"/>
</dbReference>
<evidence type="ECO:0000256" key="1">
    <source>
        <dbReference type="ARBA" id="ARBA00010945"/>
    </source>
</evidence>
<dbReference type="InterPro" id="IPR043128">
    <property type="entry name" value="Rev_trsase/Diguanyl_cyclase"/>
</dbReference>
<evidence type="ECO:0000256" key="3">
    <source>
        <dbReference type="ARBA" id="ARBA00022932"/>
    </source>
</evidence>
<dbReference type="Pfam" id="PF00817">
    <property type="entry name" value="IMS"/>
    <property type="match status" value="1"/>
</dbReference>
<dbReference type="Pfam" id="PF11798">
    <property type="entry name" value="IMS_HHH"/>
    <property type="match status" value="1"/>
</dbReference>
<keyword evidence="3" id="KW-0239">DNA-directed DNA polymerase</keyword>
<dbReference type="InterPro" id="IPR043502">
    <property type="entry name" value="DNA/RNA_pol_sf"/>
</dbReference>
<evidence type="ECO:0000313" key="5">
    <source>
        <dbReference type="EMBL" id="VGO21740.1"/>
    </source>
</evidence>
<sequence length="436" mass="49873">MNKDAPFTLSSFPRAIMHIDGDAFFTSVEQSMHPRLKGLPVVTGKERGIIACASYEAKALGIKRGVGLWEARRMCPNLVVLPSDYESYSIYSKRMFEIMRRYTPEVEEYSIDEGFADITGMRRLFRCSYKDIAVQVQAAVCKELDITVSVGLSASKGLAKIASDYRKPNGITAVAGKHIHLFLQKVPLADVWGIGPSAQQLLRKYGLHTAYDFALRDEKWVRKMLHKPGWEIWHELRGRAVNPVDTQARPPQASIMKGKTFSAPSADPDYIYAKLVRNVESAFIKLRRLNMRAGEITVYLRTKDYQERGVGARLSGSTSNAMEATPLIRQMFNQLYAARREYRSTSVVLSRLESDSRQQYDLFDDRIQIERMREVGRVVDQVNRRYGKHRIFLGTGLSLKSVEMNDRDEPCWRKLNLLAGETQRRRIRIPRLDIKV</sequence>
<dbReference type="InterPro" id="IPR050116">
    <property type="entry name" value="DNA_polymerase-Y"/>
</dbReference>
<dbReference type="GO" id="GO:0009432">
    <property type="term" value="P:SOS response"/>
    <property type="evidence" value="ECO:0007669"/>
    <property type="project" value="TreeGrafter"/>
</dbReference>
<dbReference type="SUPFAM" id="SSF56672">
    <property type="entry name" value="DNA/RNA polymerases"/>
    <property type="match status" value="1"/>
</dbReference>
<keyword evidence="3" id="KW-0548">Nucleotidyltransferase</keyword>
<dbReference type="AlphaFoldDB" id="A0A6C2UN85"/>
<gene>
    <name evidence="5" type="primary">dinB_1</name>
    <name evidence="5" type="ORF">SCARR_03815</name>
</gene>
<proteinExistence type="inferred from homology"/>
<dbReference type="Gene3D" id="3.40.1170.60">
    <property type="match status" value="1"/>
</dbReference>
<dbReference type="GO" id="GO:0006281">
    <property type="term" value="P:DNA repair"/>
    <property type="evidence" value="ECO:0007669"/>
    <property type="project" value="InterPro"/>
</dbReference>
<dbReference type="RefSeq" id="WP_222846363.1">
    <property type="nucleotide sequence ID" value="NZ_CAAHFH010000002.1"/>
</dbReference>
<organism evidence="5 6">
    <name type="scientific">Pontiella sulfatireligans</name>
    <dbReference type="NCBI Taxonomy" id="2750658"/>
    <lineage>
        <taxon>Bacteria</taxon>
        <taxon>Pseudomonadati</taxon>
        <taxon>Kiritimatiellota</taxon>
        <taxon>Kiritimatiellia</taxon>
        <taxon>Kiritimatiellales</taxon>
        <taxon>Pontiellaceae</taxon>
        <taxon>Pontiella</taxon>
    </lineage>
</organism>
<dbReference type="Pfam" id="PF11799">
    <property type="entry name" value="IMS_C"/>
    <property type="match status" value="1"/>
</dbReference>
<accession>A0A6C2UN85</accession>
<dbReference type="CDD" id="cd03586">
    <property type="entry name" value="PolY_Pol_IV_kappa"/>
    <property type="match status" value="1"/>
</dbReference>
<evidence type="ECO:0000313" key="6">
    <source>
        <dbReference type="Proteomes" id="UP000346198"/>
    </source>
</evidence>
<dbReference type="GO" id="GO:0003887">
    <property type="term" value="F:DNA-directed DNA polymerase activity"/>
    <property type="evidence" value="ECO:0007669"/>
    <property type="project" value="InterPro"/>
</dbReference>
<dbReference type="PANTHER" id="PTHR11076:SF34">
    <property type="entry name" value="PROTEIN UMUC"/>
    <property type="match status" value="1"/>
</dbReference>
<feature type="domain" description="UmuC" evidence="4">
    <location>
        <begin position="16"/>
        <end position="195"/>
    </location>
</feature>